<dbReference type="GO" id="GO:1901907">
    <property type="term" value="P:diadenosine pentaphosphate catabolic process"/>
    <property type="evidence" value="ECO:0007669"/>
    <property type="project" value="TreeGrafter"/>
</dbReference>
<dbReference type="GO" id="GO:0034431">
    <property type="term" value="F:bis(5'-adenosyl)-hexaphosphatase activity"/>
    <property type="evidence" value="ECO:0007669"/>
    <property type="project" value="TreeGrafter"/>
</dbReference>
<dbReference type="InterPro" id="IPR047198">
    <property type="entry name" value="DDP-like_NUDIX"/>
</dbReference>
<proteinExistence type="predicted"/>
<evidence type="ECO:0000256" key="1">
    <source>
        <dbReference type="ARBA" id="ARBA00001946"/>
    </source>
</evidence>
<dbReference type="PANTHER" id="PTHR12629">
    <property type="entry name" value="DIPHOSPHOINOSITOL POLYPHOSPHATE PHOSPHOHYDROLASE"/>
    <property type="match status" value="1"/>
</dbReference>
<evidence type="ECO:0000256" key="3">
    <source>
        <dbReference type="ARBA" id="ARBA00022801"/>
    </source>
</evidence>
<comment type="cofactor">
    <cofactor evidence="1">
        <name>Mg(2+)</name>
        <dbReference type="ChEBI" id="CHEBI:18420"/>
    </cofactor>
</comment>
<dbReference type="Proteomes" id="UP000294835">
    <property type="component" value="Unassembled WGS sequence"/>
</dbReference>
<dbReference type="EMBL" id="SLXP01000014">
    <property type="protein sequence ID" value="TCP39133.1"/>
    <property type="molecule type" value="Genomic_DNA"/>
</dbReference>
<gene>
    <name evidence="5" type="ORF">EV662_11459</name>
</gene>
<comment type="caution">
    <text evidence="5">The sequence shown here is derived from an EMBL/GenBank/DDBJ whole genome shotgun (WGS) entry which is preliminary data.</text>
</comment>
<protein>
    <recommendedName>
        <fullName evidence="7">NUDIX domain-containing protein</fullName>
    </recommendedName>
</protein>
<dbReference type="GO" id="GO:0005737">
    <property type="term" value="C:cytoplasm"/>
    <property type="evidence" value="ECO:0007669"/>
    <property type="project" value="TreeGrafter"/>
</dbReference>
<keyword evidence="4" id="KW-0460">Magnesium</keyword>
<dbReference type="GO" id="GO:1901909">
    <property type="term" value="P:diadenosine hexaphosphate catabolic process"/>
    <property type="evidence" value="ECO:0007669"/>
    <property type="project" value="TreeGrafter"/>
</dbReference>
<keyword evidence="6" id="KW-1185">Reference proteome</keyword>
<dbReference type="PANTHER" id="PTHR12629:SF0">
    <property type="entry name" value="DIPHOSPHOINOSITOL-POLYPHOSPHATE DIPHOSPHATASE"/>
    <property type="match status" value="1"/>
</dbReference>
<accession>A0A4R2PT26</accession>
<dbReference type="GO" id="GO:0034432">
    <property type="term" value="F:bis(5'-adenosyl)-pentaphosphatase activity"/>
    <property type="evidence" value="ECO:0007669"/>
    <property type="project" value="TreeGrafter"/>
</dbReference>
<reference evidence="5 6" key="1">
    <citation type="submission" date="2019-03" db="EMBL/GenBank/DDBJ databases">
        <title>Genomic Encyclopedia of Type Strains, Phase IV (KMG-IV): sequencing the most valuable type-strain genomes for metagenomic binning, comparative biology and taxonomic classification.</title>
        <authorList>
            <person name="Goeker M."/>
        </authorList>
    </citation>
    <scope>NUCLEOTIDE SEQUENCE [LARGE SCALE GENOMIC DNA]</scope>
    <source>
        <strain evidence="5 6">DSM 18063</strain>
    </source>
</reference>
<dbReference type="GO" id="GO:1901911">
    <property type="term" value="P:adenosine 5'-(hexahydrogen pentaphosphate) catabolic process"/>
    <property type="evidence" value="ECO:0007669"/>
    <property type="project" value="TreeGrafter"/>
</dbReference>
<organism evidence="5 6">
    <name type="scientific">Rhodovulum marinum</name>
    <dbReference type="NCBI Taxonomy" id="320662"/>
    <lineage>
        <taxon>Bacteria</taxon>
        <taxon>Pseudomonadati</taxon>
        <taxon>Pseudomonadota</taxon>
        <taxon>Alphaproteobacteria</taxon>
        <taxon>Rhodobacterales</taxon>
        <taxon>Paracoccaceae</taxon>
        <taxon>Rhodovulum</taxon>
    </lineage>
</organism>
<dbReference type="GO" id="GO:0008486">
    <property type="term" value="F:diphosphoinositol-polyphosphate diphosphatase activity"/>
    <property type="evidence" value="ECO:0007669"/>
    <property type="project" value="TreeGrafter"/>
</dbReference>
<dbReference type="GO" id="GO:0046872">
    <property type="term" value="F:metal ion binding"/>
    <property type="evidence" value="ECO:0007669"/>
    <property type="project" value="UniProtKB-KW"/>
</dbReference>
<dbReference type="SUPFAM" id="SSF55811">
    <property type="entry name" value="Nudix"/>
    <property type="match status" value="1"/>
</dbReference>
<dbReference type="OrthoDB" id="7066910at2"/>
<dbReference type="GO" id="GO:0000298">
    <property type="term" value="F:endopolyphosphatase activity"/>
    <property type="evidence" value="ECO:0007669"/>
    <property type="project" value="TreeGrafter"/>
</dbReference>
<dbReference type="InterPro" id="IPR015797">
    <property type="entry name" value="NUDIX_hydrolase-like_dom_sf"/>
</dbReference>
<dbReference type="GO" id="GO:0071543">
    <property type="term" value="P:diphosphoinositol polyphosphate metabolic process"/>
    <property type="evidence" value="ECO:0007669"/>
    <property type="project" value="TreeGrafter"/>
</dbReference>
<sequence>MAHRNRSRSGTKMAAFPLRWSADGALHVLLVSPRGSRRWLMPRGWWMDEQKSWKLAEIEALERAGAIGHVGTNPIGRYCYDKVTAQGAIVVVEVEVFPMVVERLRRDWKNRRTRKRRWFHVLDAAEHVREGDLAELLRSLAPKPAPRTALGRLFSWFD</sequence>
<keyword evidence="3" id="KW-0378">Hydrolase</keyword>
<keyword evidence="2" id="KW-0479">Metal-binding</keyword>
<evidence type="ECO:0000256" key="2">
    <source>
        <dbReference type="ARBA" id="ARBA00022723"/>
    </source>
</evidence>
<dbReference type="AlphaFoldDB" id="A0A4R2PT26"/>
<evidence type="ECO:0000313" key="5">
    <source>
        <dbReference type="EMBL" id="TCP39133.1"/>
    </source>
</evidence>
<dbReference type="CDD" id="cd04666">
    <property type="entry name" value="NUDIX_DIPP2_like_Nudt4"/>
    <property type="match status" value="1"/>
</dbReference>
<evidence type="ECO:0000313" key="6">
    <source>
        <dbReference type="Proteomes" id="UP000294835"/>
    </source>
</evidence>
<evidence type="ECO:0008006" key="7">
    <source>
        <dbReference type="Google" id="ProtNLM"/>
    </source>
</evidence>
<evidence type="ECO:0000256" key="4">
    <source>
        <dbReference type="ARBA" id="ARBA00022842"/>
    </source>
</evidence>
<dbReference type="Gene3D" id="3.90.79.10">
    <property type="entry name" value="Nucleoside Triphosphate Pyrophosphohydrolase"/>
    <property type="match status" value="1"/>
</dbReference>
<name>A0A4R2PT26_9RHOB</name>